<evidence type="ECO:0000313" key="9">
    <source>
        <dbReference type="Proteomes" id="UP000565468"/>
    </source>
</evidence>
<dbReference type="Gene3D" id="3.40.50.2300">
    <property type="match status" value="1"/>
</dbReference>
<evidence type="ECO:0000259" key="6">
    <source>
        <dbReference type="PROSITE" id="PS01124"/>
    </source>
</evidence>
<sequence>MKSVTEQHSICIIDDIPAVVRGLSTRIPWEEYGIRVAATASNGEEGLQMIREMKPDIVLTDIRMPFMDGLEMMKTVLQEQPQMKLILLTGFSDFSHAQEAIKLGALELIMKPFTKDQVLESVLKAKKMLEREQNDQEQKYRLERQLRESLPFLRQEHMKLLVRYGSAPNHQQKPWDFYGIDMERRGFCVMTAEIDFFDEKTSKRSVHEVELIRFAVQNILEETIQSHTHGIVFREHIHQYIMVFNPPETLDREQLAETCRENVSRYSYQTVSIGIGTTVEKADQLPLSYAQSMSALARTFMTGGDSVFLYADASEGNIPHYSYEKEKELLYCLRSVNLDKAVQQLQEIWTDWLSVSDLPDPGMMKTMCLEMGHSIFRVFMEKVSEEEAKELKKILSSMNLAVSFDELREQISHLCRLGCRILQAKQISDAKAVVDQAIQFIDRNLHRNLTIADCAKSVHLSPSYFSNLFKKEAGTTLAQYIISRKMERARELVLEGIQVQDIAASLGYEDRPYFTELFKKHTGLTPTDFRAKYNLNES</sequence>
<feature type="domain" description="HTH araC/xylS-type" evidence="6">
    <location>
        <begin position="435"/>
        <end position="532"/>
    </location>
</feature>
<keyword evidence="1" id="KW-0805">Transcription regulation</keyword>
<accession>A0A848M7R1</accession>
<evidence type="ECO:0000259" key="7">
    <source>
        <dbReference type="PROSITE" id="PS50110"/>
    </source>
</evidence>
<feature type="modified residue" description="4-aspartylphosphate" evidence="4">
    <location>
        <position position="61"/>
    </location>
</feature>
<dbReference type="Pfam" id="PF00072">
    <property type="entry name" value="Response_reg"/>
    <property type="match status" value="1"/>
</dbReference>
<dbReference type="InterPro" id="IPR018062">
    <property type="entry name" value="HTH_AraC-typ_CS"/>
</dbReference>
<dbReference type="SUPFAM" id="SSF52172">
    <property type="entry name" value="CheY-like"/>
    <property type="match status" value="1"/>
</dbReference>
<keyword evidence="2" id="KW-0238">DNA-binding</keyword>
<evidence type="ECO:0000256" key="3">
    <source>
        <dbReference type="ARBA" id="ARBA00023163"/>
    </source>
</evidence>
<keyword evidence="9" id="KW-1185">Reference proteome</keyword>
<comment type="caution">
    <text evidence="8">The sequence shown here is derived from an EMBL/GenBank/DDBJ whole genome shotgun (WGS) entry which is preliminary data.</text>
</comment>
<organism evidence="8 9">
    <name type="scientific">Paenibacillus lemnae</name>
    <dbReference type="NCBI Taxonomy" id="1330551"/>
    <lineage>
        <taxon>Bacteria</taxon>
        <taxon>Bacillati</taxon>
        <taxon>Bacillota</taxon>
        <taxon>Bacilli</taxon>
        <taxon>Bacillales</taxon>
        <taxon>Paenibacillaceae</taxon>
        <taxon>Paenibacillus</taxon>
    </lineage>
</organism>
<dbReference type="InterPro" id="IPR001789">
    <property type="entry name" value="Sig_transdc_resp-reg_receiver"/>
</dbReference>
<keyword evidence="4" id="KW-0597">Phosphoprotein</keyword>
<evidence type="ECO:0000256" key="4">
    <source>
        <dbReference type="PROSITE-ProRule" id="PRU00169"/>
    </source>
</evidence>
<dbReference type="EMBL" id="JABBPN010000014">
    <property type="protein sequence ID" value="NMO97047.1"/>
    <property type="molecule type" value="Genomic_DNA"/>
</dbReference>
<dbReference type="Pfam" id="PF12833">
    <property type="entry name" value="HTH_18"/>
    <property type="match status" value="1"/>
</dbReference>
<feature type="domain" description="Response regulatory" evidence="7">
    <location>
        <begin position="9"/>
        <end position="126"/>
    </location>
</feature>
<dbReference type="PRINTS" id="PR00032">
    <property type="entry name" value="HTHARAC"/>
</dbReference>
<dbReference type="CDD" id="cd17536">
    <property type="entry name" value="REC_YesN-like"/>
    <property type="match status" value="1"/>
</dbReference>
<evidence type="ECO:0000256" key="2">
    <source>
        <dbReference type="ARBA" id="ARBA00023125"/>
    </source>
</evidence>
<keyword evidence="5" id="KW-0175">Coiled coil</keyword>
<dbReference type="Pfam" id="PF17853">
    <property type="entry name" value="GGDEF_2"/>
    <property type="match status" value="1"/>
</dbReference>
<gene>
    <name evidence="8" type="ORF">HII30_14880</name>
</gene>
<dbReference type="PANTHER" id="PTHR43280">
    <property type="entry name" value="ARAC-FAMILY TRANSCRIPTIONAL REGULATOR"/>
    <property type="match status" value="1"/>
</dbReference>
<dbReference type="InterPro" id="IPR020449">
    <property type="entry name" value="Tscrpt_reg_AraC-type_HTH"/>
</dbReference>
<dbReference type="InterPro" id="IPR041522">
    <property type="entry name" value="CdaR_GGDEF"/>
</dbReference>
<evidence type="ECO:0000313" key="8">
    <source>
        <dbReference type="EMBL" id="NMO97047.1"/>
    </source>
</evidence>
<reference evidence="8 9" key="1">
    <citation type="submission" date="2020-04" db="EMBL/GenBank/DDBJ databases">
        <title>Paenibacillus algicola sp. nov., a novel marine bacterium producing alginate lyase.</title>
        <authorList>
            <person name="Huang H."/>
        </authorList>
    </citation>
    <scope>NUCLEOTIDE SEQUENCE [LARGE SCALE GENOMIC DNA]</scope>
    <source>
        <strain evidence="8 9">L7-75</strain>
    </source>
</reference>
<evidence type="ECO:0000256" key="1">
    <source>
        <dbReference type="ARBA" id="ARBA00023015"/>
    </source>
</evidence>
<proteinExistence type="predicted"/>
<dbReference type="RefSeq" id="WP_169505832.1">
    <property type="nucleotide sequence ID" value="NZ_JABBPN010000014.1"/>
</dbReference>
<dbReference type="GO" id="GO:0000160">
    <property type="term" value="P:phosphorelay signal transduction system"/>
    <property type="evidence" value="ECO:0007669"/>
    <property type="project" value="InterPro"/>
</dbReference>
<dbReference type="SUPFAM" id="SSF46689">
    <property type="entry name" value="Homeodomain-like"/>
    <property type="match status" value="2"/>
</dbReference>
<evidence type="ECO:0000256" key="5">
    <source>
        <dbReference type="SAM" id="Coils"/>
    </source>
</evidence>
<name>A0A848M7R1_PAELE</name>
<protein>
    <submittedName>
        <fullName evidence="8">Response regulator</fullName>
    </submittedName>
</protein>
<dbReference type="PROSITE" id="PS00041">
    <property type="entry name" value="HTH_ARAC_FAMILY_1"/>
    <property type="match status" value="1"/>
</dbReference>
<dbReference type="GO" id="GO:0043565">
    <property type="term" value="F:sequence-specific DNA binding"/>
    <property type="evidence" value="ECO:0007669"/>
    <property type="project" value="InterPro"/>
</dbReference>
<dbReference type="PROSITE" id="PS50110">
    <property type="entry name" value="RESPONSE_REGULATORY"/>
    <property type="match status" value="1"/>
</dbReference>
<dbReference type="AlphaFoldDB" id="A0A848M7R1"/>
<dbReference type="PROSITE" id="PS01124">
    <property type="entry name" value="HTH_ARAC_FAMILY_2"/>
    <property type="match status" value="1"/>
</dbReference>
<dbReference type="Gene3D" id="1.10.10.60">
    <property type="entry name" value="Homeodomain-like"/>
    <property type="match status" value="2"/>
</dbReference>
<dbReference type="InterPro" id="IPR018060">
    <property type="entry name" value="HTH_AraC"/>
</dbReference>
<feature type="coiled-coil region" evidence="5">
    <location>
        <begin position="119"/>
        <end position="146"/>
    </location>
</feature>
<dbReference type="GO" id="GO:0003700">
    <property type="term" value="F:DNA-binding transcription factor activity"/>
    <property type="evidence" value="ECO:0007669"/>
    <property type="project" value="InterPro"/>
</dbReference>
<dbReference type="InterPro" id="IPR011006">
    <property type="entry name" value="CheY-like_superfamily"/>
</dbReference>
<dbReference type="Proteomes" id="UP000565468">
    <property type="component" value="Unassembled WGS sequence"/>
</dbReference>
<dbReference type="SMART" id="SM00342">
    <property type="entry name" value="HTH_ARAC"/>
    <property type="match status" value="1"/>
</dbReference>
<dbReference type="SMART" id="SM00448">
    <property type="entry name" value="REC"/>
    <property type="match status" value="1"/>
</dbReference>
<dbReference type="InterPro" id="IPR009057">
    <property type="entry name" value="Homeodomain-like_sf"/>
</dbReference>
<dbReference type="PANTHER" id="PTHR43280:SF10">
    <property type="entry name" value="REGULATORY PROTEIN POCR"/>
    <property type="match status" value="1"/>
</dbReference>
<keyword evidence="3" id="KW-0804">Transcription</keyword>